<dbReference type="Gene3D" id="3.40.50.300">
    <property type="entry name" value="P-loop containing nucleotide triphosphate hydrolases"/>
    <property type="match status" value="1"/>
</dbReference>
<dbReference type="FunFam" id="3.40.50.300:FF:000032">
    <property type="entry name" value="Export ABC transporter ATP-binding protein"/>
    <property type="match status" value="1"/>
</dbReference>
<keyword evidence="7" id="KW-1185">Reference proteome</keyword>
<feature type="domain" description="ABC transporter" evidence="5">
    <location>
        <begin position="36"/>
        <end position="272"/>
    </location>
</feature>
<name>A0A4R4VU23_9ACTN</name>
<evidence type="ECO:0000259" key="5">
    <source>
        <dbReference type="PROSITE" id="PS50893"/>
    </source>
</evidence>
<dbReference type="SMART" id="SM00382">
    <property type="entry name" value="AAA"/>
    <property type="match status" value="1"/>
</dbReference>
<dbReference type="PANTHER" id="PTHR24220:SF685">
    <property type="entry name" value="ABC TRANSPORTER RELATED"/>
    <property type="match status" value="1"/>
</dbReference>
<dbReference type="Proteomes" id="UP000295258">
    <property type="component" value="Unassembled WGS sequence"/>
</dbReference>
<dbReference type="CDD" id="cd03255">
    <property type="entry name" value="ABC_MJ0796_LolCDE_FtsE"/>
    <property type="match status" value="1"/>
</dbReference>
<evidence type="ECO:0000256" key="3">
    <source>
        <dbReference type="ARBA" id="ARBA00022840"/>
    </source>
</evidence>
<accession>A0A4R4VU23</accession>
<dbReference type="PANTHER" id="PTHR24220">
    <property type="entry name" value="IMPORT ATP-BINDING PROTEIN"/>
    <property type="match status" value="1"/>
</dbReference>
<dbReference type="AlphaFoldDB" id="A0A4R4VU23"/>
<dbReference type="GO" id="GO:0098796">
    <property type="term" value="C:membrane protein complex"/>
    <property type="evidence" value="ECO:0007669"/>
    <property type="project" value="UniProtKB-ARBA"/>
</dbReference>
<dbReference type="GO" id="GO:0005524">
    <property type="term" value="F:ATP binding"/>
    <property type="evidence" value="ECO:0007669"/>
    <property type="project" value="UniProtKB-KW"/>
</dbReference>
<protein>
    <submittedName>
        <fullName evidence="6">ABC transporter ATP-binding protein</fullName>
    </submittedName>
</protein>
<proteinExistence type="predicted"/>
<organism evidence="6 7">
    <name type="scientific">Nonomuraea deserti</name>
    <dbReference type="NCBI Taxonomy" id="1848322"/>
    <lineage>
        <taxon>Bacteria</taxon>
        <taxon>Bacillati</taxon>
        <taxon>Actinomycetota</taxon>
        <taxon>Actinomycetes</taxon>
        <taxon>Streptosporangiales</taxon>
        <taxon>Streptosporangiaceae</taxon>
        <taxon>Nonomuraea</taxon>
    </lineage>
</organism>
<evidence type="ECO:0000313" key="7">
    <source>
        <dbReference type="Proteomes" id="UP000295258"/>
    </source>
</evidence>
<dbReference type="Pfam" id="PF00005">
    <property type="entry name" value="ABC_tran"/>
    <property type="match status" value="1"/>
</dbReference>
<sequence length="272" mass="29105">MDPGISAPSVGRVRTRPPQGEGVKVTLTERQAATAVVATDLTKVYGQGDARVHALREVSVTFATGAFTAIMGPSGSGKSTLMHCLAGLDTATSGTVHLGDVELTGLSDRQLTLLRRERIGFVFQAFNLLPTLTAEQNIRLPLEIAARQADQPLFDRVVETVGLTDRLSHRPAELSGGQQQRVAVARALISKPQVIFADEPTGNLDSRSGAEILSFLRTSVRELGQTIVMVTHDPVAASYADRVVFLRDGELVTEIAAPTPQTVLDTLMKLEA</sequence>
<keyword evidence="3 6" id="KW-0067">ATP-binding</keyword>
<dbReference type="GO" id="GO:0005886">
    <property type="term" value="C:plasma membrane"/>
    <property type="evidence" value="ECO:0007669"/>
    <property type="project" value="TreeGrafter"/>
</dbReference>
<evidence type="ECO:0000256" key="1">
    <source>
        <dbReference type="ARBA" id="ARBA00022448"/>
    </source>
</evidence>
<comment type="caution">
    <text evidence="6">The sequence shown here is derived from an EMBL/GenBank/DDBJ whole genome shotgun (WGS) entry which is preliminary data.</text>
</comment>
<evidence type="ECO:0000313" key="6">
    <source>
        <dbReference type="EMBL" id="TDD09508.1"/>
    </source>
</evidence>
<dbReference type="InterPro" id="IPR003439">
    <property type="entry name" value="ABC_transporter-like_ATP-bd"/>
</dbReference>
<evidence type="ECO:0000256" key="2">
    <source>
        <dbReference type="ARBA" id="ARBA00022741"/>
    </source>
</evidence>
<dbReference type="InterPro" id="IPR017871">
    <property type="entry name" value="ABC_transporter-like_CS"/>
</dbReference>
<dbReference type="SUPFAM" id="SSF52540">
    <property type="entry name" value="P-loop containing nucleoside triphosphate hydrolases"/>
    <property type="match status" value="1"/>
</dbReference>
<dbReference type="GO" id="GO:0022857">
    <property type="term" value="F:transmembrane transporter activity"/>
    <property type="evidence" value="ECO:0007669"/>
    <property type="project" value="TreeGrafter"/>
</dbReference>
<gene>
    <name evidence="6" type="ORF">E1292_09465</name>
</gene>
<keyword evidence="1" id="KW-0813">Transport</keyword>
<dbReference type="GO" id="GO:0016887">
    <property type="term" value="F:ATP hydrolysis activity"/>
    <property type="evidence" value="ECO:0007669"/>
    <property type="project" value="InterPro"/>
</dbReference>
<reference evidence="6 7" key="1">
    <citation type="submission" date="2019-03" db="EMBL/GenBank/DDBJ databases">
        <title>Draft genome sequences of novel Actinobacteria.</title>
        <authorList>
            <person name="Sahin N."/>
            <person name="Ay H."/>
            <person name="Saygin H."/>
        </authorList>
    </citation>
    <scope>NUCLEOTIDE SEQUENCE [LARGE SCALE GENOMIC DNA]</scope>
    <source>
        <strain evidence="6 7">KC310</strain>
    </source>
</reference>
<dbReference type="InterPro" id="IPR003593">
    <property type="entry name" value="AAA+_ATPase"/>
</dbReference>
<dbReference type="InterPro" id="IPR015854">
    <property type="entry name" value="ABC_transpr_LolD-like"/>
</dbReference>
<dbReference type="InterPro" id="IPR027417">
    <property type="entry name" value="P-loop_NTPase"/>
</dbReference>
<feature type="region of interest" description="Disordered" evidence="4">
    <location>
        <begin position="1"/>
        <end position="21"/>
    </location>
</feature>
<dbReference type="PROSITE" id="PS50893">
    <property type="entry name" value="ABC_TRANSPORTER_2"/>
    <property type="match status" value="1"/>
</dbReference>
<dbReference type="InterPro" id="IPR017911">
    <property type="entry name" value="MacB-like_ATP-bd"/>
</dbReference>
<dbReference type="PROSITE" id="PS00211">
    <property type="entry name" value="ABC_TRANSPORTER_1"/>
    <property type="match status" value="1"/>
</dbReference>
<dbReference type="EMBL" id="SMKO01000016">
    <property type="protein sequence ID" value="TDD09508.1"/>
    <property type="molecule type" value="Genomic_DNA"/>
</dbReference>
<keyword evidence="2" id="KW-0547">Nucleotide-binding</keyword>
<evidence type="ECO:0000256" key="4">
    <source>
        <dbReference type="SAM" id="MobiDB-lite"/>
    </source>
</evidence>